<dbReference type="Proteomes" id="UP001183414">
    <property type="component" value="Unassembled WGS sequence"/>
</dbReference>
<gene>
    <name evidence="1" type="ORF">RM572_26925</name>
</gene>
<evidence type="ECO:0000313" key="1">
    <source>
        <dbReference type="EMBL" id="MDT0382398.1"/>
    </source>
</evidence>
<dbReference type="RefSeq" id="WP_311675990.1">
    <property type="nucleotide sequence ID" value="NZ_JAVREQ010000036.1"/>
</dbReference>
<comment type="caution">
    <text evidence="1">The sequence shown here is derived from an EMBL/GenBank/DDBJ whole genome shotgun (WGS) entry which is preliminary data.</text>
</comment>
<organism evidence="1 2">
    <name type="scientific">Streptomyces hazeniae</name>
    <dbReference type="NCBI Taxonomy" id="3075538"/>
    <lineage>
        <taxon>Bacteria</taxon>
        <taxon>Bacillati</taxon>
        <taxon>Actinomycetota</taxon>
        <taxon>Actinomycetes</taxon>
        <taxon>Kitasatosporales</taxon>
        <taxon>Streptomycetaceae</taxon>
        <taxon>Streptomyces</taxon>
    </lineage>
</organism>
<protein>
    <submittedName>
        <fullName evidence="1">Uncharacterized protein</fullName>
    </submittedName>
</protein>
<sequence length="40" mass="4405">MTAAEPEQAEPVDDRPQVAHLLAVSPLLWLLLARRPTVAE</sequence>
<name>A0ABU2P3B9_9ACTN</name>
<dbReference type="EMBL" id="JAVREQ010000036">
    <property type="protein sequence ID" value="MDT0382398.1"/>
    <property type="molecule type" value="Genomic_DNA"/>
</dbReference>
<evidence type="ECO:0000313" key="2">
    <source>
        <dbReference type="Proteomes" id="UP001183414"/>
    </source>
</evidence>
<accession>A0ABU2P3B9</accession>
<keyword evidence="2" id="KW-1185">Reference proteome</keyword>
<proteinExistence type="predicted"/>
<reference evidence="2" key="1">
    <citation type="submission" date="2023-07" db="EMBL/GenBank/DDBJ databases">
        <title>30 novel species of actinomycetes from the DSMZ collection.</title>
        <authorList>
            <person name="Nouioui I."/>
        </authorList>
    </citation>
    <scope>NUCLEOTIDE SEQUENCE [LARGE SCALE GENOMIC DNA]</scope>
    <source>
        <strain evidence="2">DSM 42041</strain>
    </source>
</reference>